<dbReference type="InterPro" id="IPR027417">
    <property type="entry name" value="P-loop_NTPase"/>
</dbReference>
<protein>
    <recommendedName>
        <fullName evidence="3 11">Thymidylate kinase</fullName>
        <ecNumber evidence="2 11">2.7.4.9</ecNumber>
    </recommendedName>
    <alternativeName>
        <fullName evidence="11">dTMP kinase</fullName>
    </alternativeName>
</protein>
<evidence type="ECO:0000256" key="7">
    <source>
        <dbReference type="ARBA" id="ARBA00022777"/>
    </source>
</evidence>
<dbReference type="GO" id="GO:0006227">
    <property type="term" value="P:dUDP biosynthetic process"/>
    <property type="evidence" value="ECO:0007669"/>
    <property type="project" value="TreeGrafter"/>
</dbReference>
<evidence type="ECO:0000256" key="6">
    <source>
        <dbReference type="ARBA" id="ARBA00022741"/>
    </source>
</evidence>
<evidence type="ECO:0000256" key="5">
    <source>
        <dbReference type="ARBA" id="ARBA00022727"/>
    </source>
</evidence>
<dbReference type="InterPro" id="IPR018094">
    <property type="entry name" value="Thymidylate_kinase"/>
</dbReference>
<evidence type="ECO:0000256" key="10">
    <source>
        <dbReference type="ARBA" id="ARBA00057735"/>
    </source>
</evidence>
<dbReference type="Pfam" id="PF02223">
    <property type="entry name" value="Thymidylate_kin"/>
    <property type="match status" value="1"/>
</dbReference>
<evidence type="ECO:0000256" key="3">
    <source>
        <dbReference type="ARBA" id="ARBA00017144"/>
    </source>
</evidence>
<feature type="binding site" evidence="11">
    <location>
        <begin position="11"/>
        <end position="18"/>
    </location>
    <ligand>
        <name>ATP</name>
        <dbReference type="ChEBI" id="CHEBI:30616"/>
    </ligand>
</feature>
<name>A0A1I6DFI3_9FIRM</name>
<dbReference type="PROSITE" id="PS01331">
    <property type="entry name" value="THYMIDYLATE_KINASE"/>
    <property type="match status" value="1"/>
</dbReference>
<evidence type="ECO:0000256" key="2">
    <source>
        <dbReference type="ARBA" id="ARBA00012980"/>
    </source>
</evidence>
<dbReference type="EC" id="2.7.4.9" evidence="2 11"/>
<dbReference type="OrthoDB" id="9774907at2"/>
<dbReference type="STRING" id="39060.SAMN05660706_11017"/>
<evidence type="ECO:0000256" key="9">
    <source>
        <dbReference type="ARBA" id="ARBA00048743"/>
    </source>
</evidence>
<keyword evidence="6 11" id="KW-0547">Nucleotide-binding</keyword>
<keyword evidence="14" id="KW-1185">Reference proteome</keyword>
<dbReference type="GO" id="GO:0004798">
    <property type="term" value="F:dTMP kinase activity"/>
    <property type="evidence" value="ECO:0007669"/>
    <property type="project" value="UniProtKB-UniRule"/>
</dbReference>
<dbReference type="RefSeq" id="WP_092482836.1">
    <property type="nucleotide sequence ID" value="NZ_FOYM01000010.1"/>
</dbReference>
<evidence type="ECO:0000256" key="1">
    <source>
        <dbReference type="ARBA" id="ARBA00009776"/>
    </source>
</evidence>
<dbReference type="GO" id="GO:0006235">
    <property type="term" value="P:dTTP biosynthetic process"/>
    <property type="evidence" value="ECO:0007669"/>
    <property type="project" value="UniProtKB-UniRule"/>
</dbReference>
<dbReference type="FunFam" id="3.40.50.300:FF:000225">
    <property type="entry name" value="Thymidylate kinase"/>
    <property type="match status" value="1"/>
</dbReference>
<dbReference type="HAMAP" id="MF_00165">
    <property type="entry name" value="Thymidylate_kinase"/>
    <property type="match status" value="1"/>
</dbReference>
<evidence type="ECO:0000313" key="13">
    <source>
        <dbReference type="EMBL" id="SFR04213.1"/>
    </source>
</evidence>
<sequence length="210" mass="23295">MATGKFIVFEGIDGAGKTTQMDLLARLLRERGMQVLCTREPGGTGIGARLREILLDPACRNLDHRTEAFLYAADRAQHVHEKILPALHRGETVLCDRYCYSTLAYQGWGRGMDMEFIAGLNELASGGLAPDMVVLLDIEVEGGLARVLGRHLPDRLEGEKLAFFRQVRRGYLEQAAKQPELFRVVRADVSVQEVHRRVLAAVAEVLGLAE</sequence>
<dbReference type="EMBL" id="FOYM01000010">
    <property type="protein sequence ID" value="SFR04213.1"/>
    <property type="molecule type" value="Genomic_DNA"/>
</dbReference>
<dbReference type="InterPro" id="IPR039430">
    <property type="entry name" value="Thymidylate_kin-like_dom"/>
</dbReference>
<reference evidence="14" key="1">
    <citation type="submission" date="2016-10" db="EMBL/GenBank/DDBJ databases">
        <authorList>
            <person name="Varghese N."/>
            <person name="Submissions S."/>
        </authorList>
    </citation>
    <scope>NUCLEOTIDE SEQUENCE [LARGE SCALE GENOMIC DNA]</scope>
    <source>
        <strain evidence="14">DSM 3669</strain>
    </source>
</reference>
<keyword evidence="5 11" id="KW-0545">Nucleotide biosynthesis</keyword>
<comment type="similarity">
    <text evidence="1 11">Belongs to the thymidylate kinase family.</text>
</comment>
<comment type="catalytic activity">
    <reaction evidence="9 11">
        <text>dTMP + ATP = dTDP + ADP</text>
        <dbReference type="Rhea" id="RHEA:13517"/>
        <dbReference type="ChEBI" id="CHEBI:30616"/>
        <dbReference type="ChEBI" id="CHEBI:58369"/>
        <dbReference type="ChEBI" id="CHEBI:63528"/>
        <dbReference type="ChEBI" id="CHEBI:456216"/>
        <dbReference type="EC" id="2.7.4.9"/>
    </reaction>
</comment>
<proteinExistence type="inferred from homology"/>
<dbReference type="InterPro" id="IPR018095">
    <property type="entry name" value="Thymidylate_kin_CS"/>
</dbReference>
<dbReference type="CDD" id="cd01672">
    <property type="entry name" value="TMPK"/>
    <property type="match status" value="1"/>
</dbReference>
<evidence type="ECO:0000256" key="11">
    <source>
        <dbReference type="HAMAP-Rule" id="MF_00165"/>
    </source>
</evidence>
<comment type="function">
    <text evidence="10 11">Phosphorylation of dTMP to form dTDP in both de novo and salvage pathways of dTTP synthesis.</text>
</comment>
<evidence type="ECO:0000313" key="14">
    <source>
        <dbReference type="Proteomes" id="UP000199584"/>
    </source>
</evidence>
<dbReference type="GO" id="GO:0005829">
    <property type="term" value="C:cytosol"/>
    <property type="evidence" value="ECO:0007669"/>
    <property type="project" value="TreeGrafter"/>
</dbReference>
<dbReference type="Gene3D" id="3.40.50.300">
    <property type="entry name" value="P-loop containing nucleotide triphosphate hydrolases"/>
    <property type="match status" value="1"/>
</dbReference>
<organism evidence="13 14">
    <name type="scientific">Desulfoscipio geothermicus DSM 3669</name>
    <dbReference type="NCBI Taxonomy" id="1121426"/>
    <lineage>
        <taxon>Bacteria</taxon>
        <taxon>Bacillati</taxon>
        <taxon>Bacillota</taxon>
        <taxon>Clostridia</taxon>
        <taxon>Eubacteriales</taxon>
        <taxon>Desulfallaceae</taxon>
        <taxon>Desulfoscipio</taxon>
    </lineage>
</organism>
<gene>
    <name evidence="11" type="primary">tmk</name>
    <name evidence="13" type="ORF">SAMN05660706_11017</name>
</gene>
<dbReference type="SUPFAM" id="SSF52540">
    <property type="entry name" value="P-loop containing nucleoside triphosphate hydrolases"/>
    <property type="match status" value="1"/>
</dbReference>
<dbReference type="PANTHER" id="PTHR10344:SF4">
    <property type="entry name" value="UMP-CMP KINASE 2, MITOCHONDRIAL"/>
    <property type="match status" value="1"/>
</dbReference>
<feature type="domain" description="Thymidylate kinase-like" evidence="12">
    <location>
        <begin position="9"/>
        <end position="197"/>
    </location>
</feature>
<dbReference type="Proteomes" id="UP000199584">
    <property type="component" value="Unassembled WGS sequence"/>
</dbReference>
<evidence type="ECO:0000256" key="8">
    <source>
        <dbReference type="ARBA" id="ARBA00022840"/>
    </source>
</evidence>
<evidence type="ECO:0000256" key="4">
    <source>
        <dbReference type="ARBA" id="ARBA00022679"/>
    </source>
</evidence>
<dbReference type="GO" id="GO:0005524">
    <property type="term" value="F:ATP binding"/>
    <property type="evidence" value="ECO:0007669"/>
    <property type="project" value="UniProtKB-UniRule"/>
</dbReference>
<evidence type="ECO:0000259" key="12">
    <source>
        <dbReference type="Pfam" id="PF02223"/>
    </source>
</evidence>
<dbReference type="GO" id="GO:0006233">
    <property type="term" value="P:dTDP biosynthetic process"/>
    <property type="evidence" value="ECO:0007669"/>
    <property type="project" value="InterPro"/>
</dbReference>
<keyword evidence="8 11" id="KW-0067">ATP-binding</keyword>
<keyword evidence="7 11" id="KW-0418">Kinase</keyword>
<keyword evidence="4 11" id="KW-0808">Transferase</keyword>
<accession>A0A1I6DFI3</accession>
<dbReference type="NCBIfam" id="TIGR00041">
    <property type="entry name" value="DTMP_kinase"/>
    <property type="match status" value="1"/>
</dbReference>
<dbReference type="PANTHER" id="PTHR10344">
    <property type="entry name" value="THYMIDYLATE KINASE"/>
    <property type="match status" value="1"/>
</dbReference>
<dbReference type="AlphaFoldDB" id="A0A1I6DFI3"/>